<accession>A0A100W9H2</accession>
<gene>
    <name evidence="2" type="ORF">RMCC_1195</name>
</gene>
<dbReference type="NCBIfam" id="NF012211">
    <property type="entry name" value="tand_rpt_95"/>
    <property type="match status" value="1"/>
</dbReference>
<reference evidence="3" key="2">
    <citation type="submission" date="2016-02" db="EMBL/GenBank/DDBJ databases">
        <title>Draft genome sequence of five rapidly growing Mycobacterium species.</title>
        <authorList>
            <person name="Katahira K."/>
            <person name="Gotou Y."/>
            <person name="Iida K."/>
            <person name="Ogura Y."/>
            <person name="Hayashi T."/>
        </authorList>
    </citation>
    <scope>NUCLEOTIDE SEQUENCE [LARGE SCALE GENOMIC DNA]</scope>
    <source>
        <strain evidence="3">JCM15298</strain>
    </source>
</reference>
<feature type="chain" id="PRO_5007089983" evidence="1">
    <location>
        <begin position="30"/>
        <end position="1383"/>
    </location>
</feature>
<dbReference type="NCBIfam" id="TIGR01965">
    <property type="entry name" value="VCBS_repeat"/>
    <property type="match status" value="6"/>
</dbReference>
<dbReference type="EMBL" id="BCSY01000031">
    <property type="protein sequence ID" value="GAS94229.1"/>
    <property type="molecule type" value="Genomic_DNA"/>
</dbReference>
<comment type="caution">
    <text evidence="2">The sequence shown here is derived from an EMBL/GenBank/DDBJ whole genome shotgun (WGS) entry which is preliminary data.</text>
</comment>
<organism evidence="2 3">
    <name type="scientific">Mycolicibacterium canariasense</name>
    <name type="common">Mycobacterium canariasense</name>
    <dbReference type="NCBI Taxonomy" id="228230"/>
    <lineage>
        <taxon>Bacteria</taxon>
        <taxon>Bacillati</taxon>
        <taxon>Actinomycetota</taxon>
        <taxon>Actinomycetes</taxon>
        <taxon>Mycobacteriales</taxon>
        <taxon>Mycobacteriaceae</taxon>
        <taxon>Mycolicibacterium</taxon>
    </lineage>
</organism>
<dbReference type="Gene3D" id="2.60.40.10">
    <property type="entry name" value="Immunoglobulins"/>
    <property type="match status" value="1"/>
</dbReference>
<keyword evidence="1" id="KW-0732">Signal</keyword>
<proteinExistence type="predicted"/>
<name>A0A100W9H2_MYCCR</name>
<keyword evidence="3" id="KW-1185">Reference proteome</keyword>
<sequence>MSGAKTATAATAPALFSASATTPTPNALAAVTDLVPKPPTIPAFNPFMGIINALATGLEKLLPAYDADPILAPSQVAAGWVVAINQILAGTYWNGAPTPFTVPVYILMVAAYQRYENLATNHLPGAPSVVATGPLPGTYKLTSTDPDGDPLTYWVDSQPSQGAIVMIPDGSFSYVPTLAGLRDGADVTFTVRINDSLGYLAHPLTPDGNDAYYTVSFHYAGSGLNNLPEFDSDGAPTVVAVNQVTGIVTGTSHATDPDGDTLTYSGIALYGNVVVNSDGSFTYTPTDTARHTAAGDLAASLGLDKDLVTITVNDGRGGIAFKSVAVDVVPSNAGPTVDKVTVGDPNALLGTVIGKVTAHDDDGDVISYGPVLITTSKGGVVAVSLLTGDFTYTPSLAARHAAAADDATDDDKSDTFTVTLTDGHGGSTEVEVTVGVAPGLDLNSAPVFTSNPTVTNTNPSTGVVTGTFTVKDDDGDTLHYLVTNLLGPLTGSVTLDGGTFTYTPTASARHLAASIPLTDTVTITVTDGHGGITIKSVAVSILSDNSAPQVTNVQVGSPNSLGIVTGKVTAGDPDDGDIISYGPITFTTGKGGLVTVGALTGTFSYAPSLTARHLAASTTATADDKVDTFTITVSDGHGGTVDVPISVDILGANTDPAGLPSISLPDSNGVVRGSIIGTDLDGDSLSYSLVNGSNPTGATTGSSYSVGGGIVQLAADGTYTFIPKPSTSIIPGLDTDSFYVTITDGHGGTSTVKVTPLANLTIGTSTTSTAPNVESGKLNVSNGNTGLLTYSLGTDAAKGTVVVNADGTYTYTRNPALGHNITAADTFTVLGTDANGRTITVATVSVSPPLVNTAPSAGGAGTTISDSSLIDRGMIGGVAVTPATQTTTGTFTTTDPDGDPVTFAGGIYNTTKGGTVTVTSGGGFLYSWITYSDAHHKAAADNAPASDKFDTVTINVSDGQGGTTAVTFSVPIIASNAGPSSNVSVGSADTLGVVRGSVSGSDSDGDSVTYSLVNGGNPAGATTNSAYTTNGGVVQLKSDGTFVYIPTTSAAGTDSFKVTVYDGHGGSSTATVSVPIVAPSTTTLGTATNVQSGKLSIPTADLGLLTYGKGSDGAKGTVVVNADGSYTYTRNAALGHSTTPNDTFTITGTDANGKTVTFTVSVAPPVANAAPTGGSVTITSSSLNLVNLGVTKRQSTTGTIAASDADNDAVTFGAGTLSTTNGGTVTVNADGTFSYTIDKAFTTSYYHDAAKIGATGNTVADSFTVTINDAFGGSTSYVVKVPIYAENSAPSALPAGLKIPETFLAGASWSGLLSSDGDLDGLTYTVTQQPQHGNASYAAGILSVTKDANSGDTITLTVTDGYYVVDNGVVTSTPASASRTYTV</sequence>
<evidence type="ECO:0000256" key="1">
    <source>
        <dbReference type="SAM" id="SignalP"/>
    </source>
</evidence>
<dbReference type="Proteomes" id="UP000069443">
    <property type="component" value="Unassembled WGS sequence"/>
</dbReference>
<evidence type="ECO:0000313" key="2">
    <source>
        <dbReference type="EMBL" id="GAS94229.1"/>
    </source>
</evidence>
<feature type="signal peptide" evidence="1">
    <location>
        <begin position="1"/>
        <end position="29"/>
    </location>
</feature>
<dbReference type="GO" id="GO:0005975">
    <property type="term" value="P:carbohydrate metabolic process"/>
    <property type="evidence" value="ECO:0007669"/>
    <property type="project" value="UniProtKB-ARBA"/>
</dbReference>
<reference evidence="3" key="1">
    <citation type="journal article" date="2016" name="Genome Announc.">
        <title>Draft Genome Sequences of Five Rapidly Growing Mycobacterium Species, M. thermoresistibile, M. fortuitum subsp. acetamidolyticum, M. canariasense, M. brisbanense, and M. novocastrense.</title>
        <authorList>
            <person name="Katahira K."/>
            <person name="Ogura Y."/>
            <person name="Gotoh Y."/>
            <person name="Hayashi T."/>
        </authorList>
    </citation>
    <scope>NUCLEOTIDE SEQUENCE [LARGE SCALE GENOMIC DNA]</scope>
    <source>
        <strain evidence="3">JCM15298</strain>
    </source>
</reference>
<dbReference type="InterPro" id="IPR013783">
    <property type="entry name" value="Ig-like_fold"/>
</dbReference>
<dbReference type="Pfam" id="PF17963">
    <property type="entry name" value="Big_9"/>
    <property type="match status" value="7"/>
</dbReference>
<protein>
    <submittedName>
        <fullName evidence="2">Putative RTX toxin</fullName>
    </submittedName>
</protein>
<dbReference type="STRING" id="228230.RMCC_1195"/>
<evidence type="ECO:0000313" key="3">
    <source>
        <dbReference type="Proteomes" id="UP000069443"/>
    </source>
</evidence>
<dbReference type="InterPro" id="IPR010221">
    <property type="entry name" value="VCBS_dom"/>
</dbReference>